<evidence type="ECO:0000256" key="8">
    <source>
        <dbReference type="SAM" id="MobiDB-lite"/>
    </source>
</evidence>
<dbReference type="GO" id="GO:0051015">
    <property type="term" value="F:actin filament binding"/>
    <property type="evidence" value="ECO:0007669"/>
    <property type="project" value="TreeGrafter"/>
</dbReference>
<dbReference type="GO" id="GO:0030042">
    <property type="term" value="P:actin filament depolymerization"/>
    <property type="evidence" value="ECO:0007669"/>
    <property type="project" value="TreeGrafter"/>
</dbReference>
<dbReference type="CDD" id="cd11285">
    <property type="entry name" value="ADF_Twf-N_like"/>
    <property type="match status" value="1"/>
</dbReference>
<dbReference type="Proteomes" id="UP000289152">
    <property type="component" value="Unassembled WGS sequence"/>
</dbReference>
<evidence type="ECO:0000313" key="11">
    <source>
        <dbReference type="Proteomes" id="UP000289152"/>
    </source>
</evidence>
<feature type="region of interest" description="Disordered" evidence="8">
    <location>
        <begin position="485"/>
        <end position="578"/>
    </location>
</feature>
<feature type="compositionally biased region" description="Acidic residues" evidence="8">
    <location>
        <begin position="354"/>
        <end position="378"/>
    </location>
</feature>
<keyword evidence="4" id="KW-0677">Repeat</keyword>
<comment type="caution">
    <text evidence="10">The sequence shown here is derived from an EMBL/GenBank/DDBJ whole genome shotgun (WGS) entry which is preliminary data.</text>
</comment>
<dbReference type="InterPro" id="IPR028458">
    <property type="entry name" value="Twinfilin"/>
</dbReference>
<dbReference type="GO" id="GO:0051016">
    <property type="term" value="P:barbed-end actin filament capping"/>
    <property type="evidence" value="ECO:0007669"/>
    <property type="project" value="TreeGrafter"/>
</dbReference>
<dbReference type="GO" id="GO:0005737">
    <property type="term" value="C:cytoplasm"/>
    <property type="evidence" value="ECO:0007669"/>
    <property type="project" value="TreeGrafter"/>
</dbReference>
<feature type="region of interest" description="Disordered" evidence="8">
    <location>
        <begin position="257"/>
        <end position="291"/>
    </location>
</feature>
<dbReference type="GO" id="GO:0003785">
    <property type="term" value="F:actin monomer binding"/>
    <property type="evidence" value="ECO:0007669"/>
    <property type="project" value="TreeGrafter"/>
</dbReference>
<organism evidence="10 11">
    <name type="scientific">Tremella mesenterica</name>
    <name type="common">Jelly fungus</name>
    <dbReference type="NCBI Taxonomy" id="5217"/>
    <lineage>
        <taxon>Eukaryota</taxon>
        <taxon>Fungi</taxon>
        <taxon>Dikarya</taxon>
        <taxon>Basidiomycota</taxon>
        <taxon>Agaricomycotina</taxon>
        <taxon>Tremellomycetes</taxon>
        <taxon>Tremellales</taxon>
        <taxon>Tremellaceae</taxon>
        <taxon>Tremella</taxon>
    </lineage>
</organism>
<feature type="compositionally biased region" description="Low complexity" evidence="8">
    <location>
        <begin position="263"/>
        <end position="280"/>
    </location>
</feature>
<feature type="compositionally biased region" description="Polar residues" evidence="8">
    <location>
        <begin position="515"/>
        <end position="532"/>
    </location>
</feature>
<dbReference type="SUPFAM" id="SSF55753">
    <property type="entry name" value="Actin depolymerizing proteins"/>
    <property type="match status" value="3"/>
</dbReference>
<dbReference type="InParanoid" id="A0A4Q1BLB9"/>
<dbReference type="Pfam" id="PF00241">
    <property type="entry name" value="Cofilin_ADF"/>
    <property type="match status" value="2"/>
</dbReference>
<dbReference type="PANTHER" id="PTHR13759:SF1">
    <property type="entry name" value="TWINFILIN"/>
    <property type="match status" value="1"/>
</dbReference>
<keyword evidence="5" id="KW-0009">Actin-binding</keyword>
<comment type="subcellular location">
    <subcellularLocation>
        <location evidence="1">Cytoplasm</location>
        <location evidence="1">Cytoskeleton</location>
    </subcellularLocation>
</comment>
<dbReference type="InterPro" id="IPR002108">
    <property type="entry name" value="ADF-H"/>
</dbReference>
<dbReference type="PANTHER" id="PTHR13759">
    <property type="entry name" value="TWINFILIN"/>
    <property type="match status" value="1"/>
</dbReference>
<proteinExistence type="inferred from homology"/>
<protein>
    <recommendedName>
        <fullName evidence="9">ADF-H domain-containing protein</fullName>
    </recommendedName>
</protein>
<keyword evidence="11" id="KW-1185">Reference proteome</keyword>
<keyword evidence="3" id="KW-0963">Cytoplasm</keyword>
<dbReference type="PROSITE" id="PS51263">
    <property type="entry name" value="ADF_H"/>
    <property type="match status" value="2"/>
</dbReference>
<evidence type="ECO:0000256" key="2">
    <source>
        <dbReference type="ARBA" id="ARBA00009557"/>
    </source>
</evidence>
<gene>
    <name evidence="10" type="ORF">M231_04091</name>
</gene>
<dbReference type="Gene3D" id="3.40.20.10">
    <property type="entry name" value="Severin"/>
    <property type="match status" value="3"/>
</dbReference>
<dbReference type="VEuPathDB" id="FungiDB:TREMEDRAFT_38993"/>
<feature type="region of interest" description="Disordered" evidence="8">
    <location>
        <begin position="312"/>
        <end position="397"/>
    </location>
</feature>
<dbReference type="EMBL" id="SDIL01000045">
    <property type="protein sequence ID" value="RXK38585.1"/>
    <property type="molecule type" value="Genomic_DNA"/>
</dbReference>
<reference evidence="10 11" key="1">
    <citation type="submission" date="2016-06" db="EMBL/GenBank/DDBJ databases">
        <title>Evolution of pathogenesis and genome organization in the Tremellales.</title>
        <authorList>
            <person name="Cuomo C."/>
            <person name="Litvintseva A."/>
            <person name="Heitman J."/>
            <person name="Chen Y."/>
            <person name="Sun S."/>
            <person name="Springer D."/>
            <person name="Dromer F."/>
            <person name="Young S."/>
            <person name="Zeng Q."/>
            <person name="Chapman S."/>
            <person name="Gujja S."/>
            <person name="Saif S."/>
            <person name="Birren B."/>
        </authorList>
    </citation>
    <scope>NUCLEOTIDE SEQUENCE [LARGE SCALE GENOMIC DNA]</scope>
    <source>
        <strain evidence="10 11">ATCC 28783</strain>
    </source>
</reference>
<evidence type="ECO:0000256" key="3">
    <source>
        <dbReference type="ARBA" id="ARBA00022490"/>
    </source>
</evidence>
<accession>A0A4Q1BLB9</accession>
<dbReference type="OrthoDB" id="10006997at2759"/>
<name>A0A4Q1BLB9_TREME</name>
<dbReference type="InterPro" id="IPR029006">
    <property type="entry name" value="ADF-H/Gelsolin-like_dom_sf"/>
</dbReference>
<evidence type="ECO:0000256" key="7">
    <source>
        <dbReference type="ARBA" id="ARBA00038532"/>
    </source>
</evidence>
<dbReference type="AlphaFoldDB" id="A0A4Q1BLB9"/>
<evidence type="ECO:0000256" key="6">
    <source>
        <dbReference type="ARBA" id="ARBA00023212"/>
    </source>
</evidence>
<dbReference type="STRING" id="5217.A0A4Q1BLB9"/>
<comment type="similarity">
    <text evidence="2">Belongs to the actin-binding proteins ADF family. Twinfilin subfamily.</text>
</comment>
<feature type="domain" description="ADF-H" evidence="9">
    <location>
        <begin position="325"/>
        <end position="484"/>
    </location>
</feature>
<dbReference type="FunCoup" id="A0A4Q1BLB9">
    <property type="interactions" value="170"/>
</dbReference>
<dbReference type="SMART" id="SM00102">
    <property type="entry name" value="ADF"/>
    <property type="match status" value="1"/>
</dbReference>
<evidence type="ECO:0000256" key="1">
    <source>
        <dbReference type="ARBA" id="ARBA00004245"/>
    </source>
</evidence>
<evidence type="ECO:0000259" key="9">
    <source>
        <dbReference type="PROSITE" id="PS51263"/>
    </source>
</evidence>
<sequence>MSAPSGVKVSSDITSAFTAARNDQDVRALVFTIQGESFQLHATLKVKETFNDDIALLPPSLPSPKTPASFAYRLDSKDSGKYEWMMITYVPDDAPIRAKMLQASSRSALIKSLGATNFKHDWHATSIDDLTPKALTAHMKHMAAPPPLSAQEIVMAGVREAEAAEANRAPDPEIEARRRQAVVALGGKIQWGEGVEEALKKCAERSDEGWVVVLEIPQKAQGSIALVKSEACRPSQVGSKLPDKTPSYTFYSYPTPPPPASPVKPAVTSPVPASAAPASPRNTFQATQGGVRIVTASSAEIVNRSDRKDEIEEKVIKEDEQETEAVHADIKDVKEEEEKHVEDKKEEDEKVVEQEEEEGKGEEVKVEEEDAKEEENTDEERADKVEEKAETSEEIPKIEALAVEDITVPQSETHRAEPRSVKGRVVFIYTCPTASPVKFRMVYSSSVRGVQQEATDKAGVEIVAKLETSDTTDITESYLSFSLSSKPSHSSSLPNPAMAGFPFGRPRPMPAQPARSASQTPLPSSGPVTPVTSVAGEEDDGQGEVRKAFDSFGPRVNAASSMGPGFGRPWPVGKKPLA</sequence>
<comment type="subunit">
    <text evidence="7">Interacts with G-actin; ADP-actin form.</text>
</comment>
<evidence type="ECO:0000256" key="4">
    <source>
        <dbReference type="ARBA" id="ARBA00022737"/>
    </source>
</evidence>
<feature type="domain" description="ADF-H" evidence="9">
    <location>
        <begin position="6"/>
        <end position="140"/>
    </location>
</feature>
<keyword evidence="6" id="KW-0206">Cytoskeleton</keyword>
<evidence type="ECO:0000256" key="5">
    <source>
        <dbReference type="ARBA" id="ARBA00023203"/>
    </source>
</evidence>
<feature type="compositionally biased region" description="Basic and acidic residues" evidence="8">
    <location>
        <begin position="379"/>
        <end position="397"/>
    </location>
</feature>
<feature type="compositionally biased region" description="Basic and acidic residues" evidence="8">
    <location>
        <begin position="312"/>
        <end position="353"/>
    </location>
</feature>
<dbReference type="GO" id="GO:0005884">
    <property type="term" value="C:actin filament"/>
    <property type="evidence" value="ECO:0007669"/>
    <property type="project" value="TreeGrafter"/>
</dbReference>
<evidence type="ECO:0000313" key="10">
    <source>
        <dbReference type="EMBL" id="RXK38585.1"/>
    </source>
</evidence>
<feature type="compositionally biased region" description="Low complexity" evidence="8">
    <location>
        <begin position="485"/>
        <end position="496"/>
    </location>
</feature>